<organism evidence="1">
    <name type="scientific">marine sediment metagenome</name>
    <dbReference type="NCBI Taxonomy" id="412755"/>
    <lineage>
        <taxon>unclassified sequences</taxon>
        <taxon>metagenomes</taxon>
        <taxon>ecological metagenomes</taxon>
    </lineage>
</organism>
<protein>
    <submittedName>
        <fullName evidence="1">Uncharacterized protein</fullName>
    </submittedName>
</protein>
<accession>X1E806</accession>
<comment type="caution">
    <text evidence="1">The sequence shown here is derived from an EMBL/GenBank/DDBJ whole genome shotgun (WGS) entry which is preliminary data.</text>
</comment>
<dbReference type="AlphaFoldDB" id="X1E806"/>
<proteinExistence type="predicted"/>
<dbReference type="EMBL" id="BART01041844">
    <property type="protein sequence ID" value="GAH29416.1"/>
    <property type="molecule type" value="Genomic_DNA"/>
</dbReference>
<feature type="non-terminal residue" evidence="1">
    <location>
        <position position="1"/>
    </location>
</feature>
<gene>
    <name evidence="1" type="ORF">S01H4_67010</name>
</gene>
<reference evidence="1" key="1">
    <citation type="journal article" date="2014" name="Front. Microbiol.">
        <title>High frequency of phylogenetically diverse reductive dehalogenase-homologous genes in deep subseafloor sedimentary metagenomes.</title>
        <authorList>
            <person name="Kawai M."/>
            <person name="Futagami T."/>
            <person name="Toyoda A."/>
            <person name="Takaki Y."/>
            <person name="Nishi S."/>
            <person name="Hori S."/>
            <person name="Arai W."/>
            <person name="Tsubouchi T."/>
            <person name="Morono Y."/>
            <person name="Uchiyama I."/>
            <person name="Ito T."/>
            <person name="Fujiyama A."/>
            <person name="Inagaki F."/>
            <person name="Takami H."/>
        </authorList>
    </citation>
    <scope>NUCLEOTIDE SEQUENCE</scope>
    <source>
        <strain evidence="1">Expedition CK06-06</strain>
    </source>
</reference>
<sequence>SPPMNSAARLAGDQIQAEQQAGPGQIRWGLDWVDHCHLLSGKDL</sequence>
<evidence type="ECO:0000313" key="1">
    <source>
        <dbReference type="EMBL" id="GAH29416.1"/>
    </source>
</evidence>
<name>X1E806_9ZZZZ</name>